<evidence type="ECO:0000256" key="4">
    <source>
        <dbReference type="ARBA" id="ARBA00022636"/>
    </source>
</evidence>
<dbReference type="Proteomes" id="UP000001062">
    <property type="component" value="Chromosome"/>
</dbReference>
<dbReference type="GO" id="GO:0071111">
    <property type="term" value="F:cyclic-guanylate-specific phosphodiesterase activity"/>
    <property type="evidence" value="ECO:0007669"/>
    <property type="project" value="UniProtKB-EC"/>
</dbReference>
<dbReference type="PANTHER" id="PTHR33121">
    <property type="entry name" value="CYCLIC DI-GMP PHOSPHODIESTERASE PDEF"/>
    <property type="match status" value="1"/>
</dbReference>
<gene>
    <name evidence="12" type="ordered locus">Marme_2920</name>
</gene>
<dbReference type="OrthoDB" id="1673646at2"/>
<dbReference type="InterPro" id="IPR001633">
    <property type="entry name" value="EAL_dom"/>
</dbReference>
<proteinExistence type="predicted"/>
<evidence type="ECO:0000256" key="7">
    <source>
        <dbReference type="ARBA" id="ARBA00022989"/>
    </source>
</evidence>
<dbReference type="Gene3D" id="3.20.20.450">
    <property type="entry name" value="EAL domain"/>
    <property type="match status" value="1"/>
</dbReference>
<keyword evidence="4" id="KW-0973">c-di-GMP</keyword>
<evidence type="ECO:0000256" key="2">
    <source>
        <dbReference type="ARBA" id="ARBA00012282"/>
    </source>
</evidence>
<dbReference type="InterPro" id="IPR024744">
    <property type="entry name" value="CSS-motif_dom"/>
</dbReference>
<dbReference type="PATRIC" id="fig|717774.3.peg.3006"/>
<dbReference type="EMBL" id="CP002583">
    <property type="protein sequence ID" value="ADZ92142.1"/>
    <property type="molecule type" value="Genomic_DNA"/>
</dbReference>
<dbReference type="GO" id="GO:0005886">
    <property type="term" value="C:plasma membrane"/>
    <property type="evidence" value="ECO:0007669"/>
    <property type="project" value="UniProtKB-SubCell"/>
</dbReference>
<feature type="transmembrane region" description="Helical" evidence="10">
    <location>
        <begin position="258"/>
        <end position="282"/>
    </location>
</feature>
<dbReference type="EC" id="3.1.4.52" evidence="2"/>
<accession>F2K0Q0</accession>
<dbReference type="HOGENOM" id="CLU_000445_131_1_6"/>
<evidence type="ECO:0000313" key="12">
    <source>
        <dbReference type="EMBL" id="ADZ92142.1"/>
    </source>
</evidence>
<keyword evidence="7 10" id="KW-1133">Transmembrane helix</keyword>
<dbReference type="InterPro" id="IPR035919">
    <property type="entry name" value="EAL_sf"/>
</dbReference>
<evidence type="ECO:0000259" key="11">
    <source>
        <dbReference type="PROSITE" id="PS50883"/>
    </source>
</evidence>
<name>F2K0Q0_MARM1</name>
<dbReference type="AlphaFoldDB" id="F2K0Q0"/>
<dbReference type="KEGG" id="mme:Marme_2920"/>
<keyword evidence="5 10" id="KW-0812">Transmembrane</keyword>
<evidence type="ECO:0000313" key="13">
    <source>
        <dbReference type="Proteomes" id="UP000001062"/>
    </source>
</evidence>
<evidence type="ECO:0000256" key="3">
    <source>
        <dbReference type="ARBA" id="ARBA00022475"/>
    </source>
</evidence>
<dbReference type="Pfam" id="PF12792">
    <property type="entry name" value="CSS-motif"/>
    <property type="match status" value="1"/>
</dbReference>
<keyword evidence="8 10" id="KW-0472">Membrane</keyword>
<dbReference type="PANTHER" id="PTHR33121:SF79">
    <property type="entry name" value="CYCLIC DI-GMP PHOSPHODIESTERASE PDED-RELATED"/>
    <property type="match status" value="1"/>
</dbReference>
<dbReference type="eggNOG" id="COG4943">
    <property type="taxonomic scope" value="Bacteria"/>
</dbReference>
<comment type="catalytic activity">
    <reaction evidence="9">
        <text>3',3'-c-di-GMP + H2O = 5'-phosphoguanylyl(3'-&gt;5')guanosine + H(+)</text>
        <dbReference type="Rhea" id="RHEA:24902"/>
        <dbReference type="ChEBI" id="CHEBI:15377"/>
        <dbReference type="ChEBI" id="CHEBI:15378"/>
        <dbReference type="ChEBI" id="CHEBI:58754"/>
        <dbReference type="ChEBI" id="CHEBI:58805"/>
        <dbReference type="EC" id="3.1.4.52"/>
    </reaction>
</comment>
<evidence type="ECO:0000256" key="9">
    <source>
        <dbReference type="ARBA" id="ARBA00034290"/>
    </source>
</evidence>
<comment type="subcellular location">
    <subcellularLocation>
        <location evidence="1">Cell membrane</location>
        <topology evidence="1">Multi-pass membrane protein</topology>
    </subcellularLocation>
</comment>
<organism evidence="12 13">
    <name type="scientific">Marinomonas mediterranea (strain ATCC 700492 / JCM 21426 / NBRC 103028 / MMB-1)</name>
    <dbReference type="NCBI Taxonomy" id="717774"/>
    <lineage>
        <taxon>Bacteria</taxon>
        <taxon>Pseudomonadati</taxon>
        <taxon>Pseudomonadota</taxon>
        <taxon>Gammaproteobacteria</taxon>
        <taxon>Oceanospirillales</taxon>
        <taxon>Oceanospirillaceae</taxon>
        <taxon>Marinomonas</taxon>
    </lineage>
</organism>
<dbReference type="CDD" id="cd01948">
    <property type="entry name" value="EAL"/>
    <property type="match status" value="1"/>
</dbReference>
<feature type="transmembrane region" description="Helical" evidence="10">
    <location>
        <begin position="20"/>
        <end position="46"/>
    </location>
</feature>
<evidence type="ECO:0000256" key="1">
    <source>
        <dbReference type="ARBA" id="ARBA00004651"/>
    </source>
</evidence>
<dbReference type="RefSeq" id="WP_013662045.1">
    <property type="nucleotide sequence ID" value="NC_015276.1"/>
</dbReference>
<sequence length="546" mass="62544">MTINAHTFISLLNLNNRVYFSSYAALFIFSSLIFFPVLLHLIIILYHSSYLKDYGLENLTTATQVQFQIKQSLTIQADDENTLCSKEDFKRLREFIDKYHYIGDVGRIQDGKMLCSVKQGILERPLELPSPDIISKEGTLFWNNQNKKDINDNTSPFFGRGNTVAFISSLYMKDFELYSHTSTSHFGGILYSSNENFVYKVFGDISLNTINHAKDLPDSILNYLPIPNRFIKRTFCDGITDTCILVINRKLGLYRLGYPALISLAILNLLIGALIVVLYGHYRSGPKLFIRQLKQAIKKDKITPEYQPKLQLFDKKIIGVEALARWHDPRLGQVPPDLFITSAEELGLINELSRKFILKVLGELHDQLENDSSFSVSINLSSEILTEPNFHLFLRDALEPYNINVNQIILEITERTSSNNKSMSESSKHLSEEGYLISLDDFGTGFSNLEWLSTLEPYELKVDKMFTQSIEANTIQNYSLLGILKMIEYLDVVVVFEGIETEEQYQLFREKAPTAIGQGWYFYRSMPIEKLLAILEKSHSEKMKAA</sequence>
<dbReference type="SUPFAM" id="SSF141868">
    <property type="entry name" value="EAL domain-like"/>
    <property type="match status" value="1"/>
</dbReference>
<evidence type="ECO:0000256" key="8">
    <source>
        <dbReference type="ARBA" id="ARBA00023136"/>
    </source>
</evidence>
<dbReference type="SMART" id="SM00052">
    <property type="entry name" value="EAL"/>
    <property type="match status" value="1"/>
</dbReference>
<reference evidence="12 13" key="1">
    <citation type="journal article" date="2012" name="Stand. Genomic Sci.">
        <title>Complete genome sequence of the melanogenic marine bacterium Marinomonas mediterranea type strain (MMB-1(T)).</title>
        <authorList>
            <person name="Lucas-Elio P."/>
            <person name="Goodwin L."/>
            <person name="Woyke T."/>
            <person name="Pitluck S."/>
            <person name="Nolan M."/>
            <person name="Kyrpides N.C."/>
            <person name="Detter J.C."/>
            <person name="Copeland A."/>
            <person name="Teshima H."/>
            <person name="Bruce D."/>
            <person name="Detter C."/>
            <person name="Tapia R."/>
            <person name="Han S."/>
            <person name="Land M.L."/>
            <person name="Ivanova N."/>
            <person name="Mikhailova N."/>
            <person name="Johnston A.W."/>
            <person name="Sanchez-Amat A."/>
        </authorList>
    </citation>
    <scope>NUCLEOTIDE SEQUENCE [LARGE SCALE GENOMIC DNA]</scope>
    <source>
        <strain evidence="13">ATCC 700492 / JCM 21426 / NBRC 103028 / MMB-1</strain>
    </source>
</reference>
<dbReference type="InterPro" id="IPR050706">
    <property type="entry name" value="Cyclic-di-GMP_PDE-like"/>
</dbReference>
<dbReference type="Pfam" id="PF00563">
    <property type="entry name" value="EAL"/>
    <property type="match status" value="1"/>
</dbReference>
<keyword evidence="13" id="KW-1185">Reference proteome</keyword>
<dbReference type="STRING" id="717774.Marme_2920"/>
<evidence type="ECO:0000256" key="10">
    <source>
        <dbReference type="SAM" id="Phobius"/>
    </source>
</evidence>
<evidence type="ECO:0000256" key="6">
    <source>
        <dbReference type="ARBA" id="ARBA00022801"/>
    </source>
</evidence>
<dbReference type="PROSITE" id="PS50883">
    <property type="entry name" value="EAL"/>
    <property type="match status" value="1"/>
</dbReference>
<protein>
    <recommendedName>
        <fullName evidence="2">cyclic-guanylate-specific phosphodiesterase</fullName>
        <ecNumber evidence="2">3.1.4.52</ecNumber>
    </recommendedName>
</protein>
<feature type="domain" description="EAL" evidence="11">
    <location>
        <begin position="286"/>
        <end position="539"/>
    </location>
</feature>
<keyword evidence="6" id="KW-0378">Hydrolase</keyword>
<keyword evidence="3" id="KW-1003">Cell membrane</keyword>
<evidence type="ECO:0000256" key="5">
    <source>
        <dbReference type="ARBA" id="ARBA00022692"/>
    </source>
</evidence>